<comment type="caution">
    <text evidence="1">The sequence shown here is derived from an EMBL/GenBank/DDBJ whole genome shotgun (WGS) entry which is preliminary data.</text>
</comment>
<evidence type="ECO:0000313" key="2">
    <source>
        <dbReference type="Proteomes" id="UP001396334"/>
    </source>
</evidence>
<evidence type="ECO:0000313" key="1">
    <source>
        <dbReference type="EMBL" id="KAK9033292.1"/>
    </source>
</evidence>
<keyword evidence="2" id="KW-1185">Reference proteome</keyword>
<name>A0ABR2T7Y7_9ROSI</name>
<dbReference type="Proteomes" id="UP001396334">
    <property type="component" value="Unassembled WGS sequence"/>
</dbReference>
<accession>A0ABR2T7Y7</accession>
<sequence>MGEEVTRAFFPEREFCFKKVNRYGFLFEFQDKAISDLETKKIDRAIRRERKRGKSKEISELSGHSLSDSDLQNRWLLSIREAKKALELGKSIGIQIVGYESEAVKDIAHLDWN</sequence>
<protein>
    <submittedName>
        <fullName evidence="1">Uncharacterized protein</fullName>
    </submittedName>
</protein>
<reference evidence="1 2" key="1">
    <citation type="journal article" date="2024" name="G3 (Bethesda)">
        <title>Genome assembly of Hibiscus sabdariffa L. provides insights into metabolisms of medicinal natural products.</title>
        <authorList>
            <person name="Kim T."/>
        </authorList>
    </citation>
    <scope>NUCLEOTIDE SEQUENCE [LARGE SCALE GENOMIC DNA]</scope>
    <source>
        <strain evidence="1">TK-2024</strain>
        <tissue evidence="1">Old leaves</tissue>
    </source>
</reference>
<proteinExistence type="predicted"/>
<organism evidence="1 2">
    <name type="scientific">Hibiscus sabdariffa</name>
    <name type="common">roselle</name>
    <dbReference type="NCBI Taxonomy" id="183260"/>
    <lineage>
        <taxon>Eukaryota</taxon>
        <taxon>Viridiplantae</taxon>
        <taxon>Streptophyta</taxon>
        <taxon>Embryophyta</taxon>
        <taxon>Tracheophyta</taxon>
        <taxon>Spermatophyta</taxon>
        <taxon>Magnoliopsida</taxon>
        <taxon>eudicotyledons</taxon>
        <taxon>Gunneridae</taxon>
        <taxon>Pentapetalae</taxon>
        <taxon>rosids</taxon>
        <taxon>malvids</taxon>
        <taxon>Malvales</taxon>
        <taxon>Malvaceae</taxon>
        <taxon>Malvoideae</taxon>
        <taxon>Hibiscus</taxon>
    </lineage>
</organism>
<gene>
    <name evidence="1" type="ORF">V6N11_018325</name>
</gene>
<dbReference type="EMBL" id="JBBPBN010000008">
    <property type="protein sequence ID" value="KAK9033292.1"/>
    <property type="molecule type" value="Genomic_DNA"/>
</dbReference>